<accession>X1SB32</accession>
<organism evidence="1">
    <name type="scientific">marine sediment metagenome</name>
    <dbReference type="NCBI Taxonomy" id="412755"/>
    <lineage>
        <taxon>unclassified sequences</taxon>
        <taxon>metagenomes</taxon>
        <taxon>ecological metagenomes</taxon>
    </lineage>
</organism>
<proteinExistence type="predicted"/>
<sequence length="96" mass="11096">CRGVRAGHLKLSRHVKGSMARGTSKQLRRELAQILNHLDTAAYGLAHFVNTFKEPHPDMAEYLEAMCKQVLTLKEAGLTFWEWAWGKRPTDYNVWR</sequence>
<gene>
    <name evidence="1" type="ORF">S12H4_28518</name>
</gene>
<name>X1SB32_9ZZZZ</name>
<comment type="caution">
    <text evidence="1">The sequence shown here is derived from an EMBL/GenBank/DDBJ whole genome shotgun (WGS) entry which is preliminary data.</text>
</comment>
<feature type="non-terminal residue" evidence="1">
    <location>
        <position position="1"/>
    </location>
</feature>
<dbReference type="EMBL" id="BARW01016363">
    <property type="protein sequence ID" value="GAI90242.1"/>
    <property type="molecule type" value="Genomic_DNA"/>
</dbReference>
<evidence type="ECO:0000313" key="1">
    <source>
        <dbReference type="EMBL" id="GAI90242.1"/>
    </source>
</evidence>
<reference evidence="1" key="1">
    <citation type="journal article" date="2014" name="Front. Microbiol.">
        <title>High frequency of phylogenetically diverse reductive dehalogenase-homologous genes in deep subseafloor sedimentary metagenomes.</title>
        <authorList>
            <person name="Kawai M."/>
            <person name="Futagami T."/>
            <person name="Toyoda A."/>
            <person name="Takaki Y."/>
            <person name="Nishi S."/>
            <person name="Hori S."/>
            <person name="Arai W."/>
            <person name="Tsubouchi T."/>
            <person name="Morono Y."/>
            <person name="Uchiyama I."/>
            <person name="Ito T."/>
            <person name="Fujiyama A."/>
            <person name="Inagaki F."/>
            <person name="Takami H."/>
        </authorList>
    </citation>
    <scope>NUCLEOTIDE SEQUENCE</scope>
    <source>
        <strain evidence="1">Expedition CK06-06</strain>
    </source>
</reference>
<dbReference type="AlphaFoldDB" id="X1SB32"/>
<protein>
    <submittedName>
        <fullName evidence="1">Uncharacterized protein</fullName>
    </submittedName>
</protein>